<dbReference type="Gene3D" id="3.40.50.720">
    <property type="entry name" value="NAD(P)-binding Rossmann-like Domain"/>
    <property type="match status" value="1"/>
</dbReference>
<keyword evidence="4" id="KW-1133">Transmembrane helix</keyword>
<dbReference type="InterPro" id="IPR036871">
    <property type="entry name" value="PX_dom_sf"/>
</dbReference>
<reference evidence="8" key="1">
    <citation type="submission" date="2021-02" db="EMBL/GenBank/DDBJ databases">
        <authorList>
            <person name="Nowell W R."/>
        </authorList>
    </citation>
    <scope>NUCLEOTIDE SEQUENCE</scope>
</reference>
<dbReference type="InterPro" id="IPR001683">
    <property type="entry name" value="PX_dom"/>
</dbReference>
<evidence type="ECO:0000313" key="9">
    <source>
        <dbReference type="EMBL" id="CAF4264713.1"/>
    </source>
</evidence>
<dbReference type="EMBL" id="CAJOBP010001219">
    <property type="protein sequence ID" value="CAF4264713.1"/>
    <property type="molecule type" value="Genomic_DNA"/>
</dbReference>
<evidence type="ECO:0000259" key="5">
    <source>
        <dbReference type="PROSITE" id="PS50195"/>
    </source>
</evidence>
<name>A0A820BIW4_9BILA</name>
<sequence>MPVKIYHDEDTDITIVQSKVVSFIGYGNQGRAQALNLRDSGVNNIVIGNIDDDYAKQAREDGFSPVSIEEATRQGDILMLLIPDEDQQTVWNEKIRGNIKPNSTLVVASGYNVAFNLLTIPDDMDVVMVAPRMIGAGVRDRYVQHIPYPCFVSVEKDPSGTALATCLSIASAIGATRGNGAVGSSCREEAGIDLFAEQALWPEIMAVFREGFNVLREAGFSEEAILFDMYLSKEPAEIFERAADEGFVKQLKYHSRTSQYGQLSTMNRHDGKDIREKFHHILHDNILSGKFAEKWSNTKWAAEELAKEWKEVENAPIVQADERMDTENLFSKDNIERISLGLGISIFLLIIFLLYGKIHVVFFVLLLVLSYKFTDYYTLKLNNPEKYFTCWPNLAVFFDTTKIVKEETLRKRHANCVYVKKNPWVYLMVSKRLDGALNKFCDLCLRDHIYPWLSTITHDDSLVLEAKHIFRFLLGTVIRRLHNVDLNAFITERFLPLIFQTCDRYIHTKETHSSTDSIEFVRKMYKNDLHIVMHNRQSELKYLKRLVISLMPLITPKFIYNCKGTRHFLCELLVCQILIDGIDAVCQPNTLNRLFHLYFTNAIQRRQGNSKPKPPTESNTAVEILSHFCAVNGPLHKNKLAIDFTDVMYEKELMSKFSIVLDRIGSLGLLSIYLSLTDILNEIPIATDVLVRRKIYDRLKRIDERYLDPAKPDTYIIISNPYNEQDILTDELKHFIYHNLEPSISDENQSDAAKKSFDIQQTFTLLSKFHCKIYELIEDKYQRNFLSSDEHFFNICGQQMDSQNYGNIKHSFEDITSDFVHIEEIRNTIDSAQQLPRSSCYTTTSYQEMEEKDKTHLRCPEDVPSISSNSSLDERDLSTWRVRIDHVQELRESLNSNSKYSAFIIDVQRCDSQNGSDYICFFSLQMSWNILFLDNSSVHDEGGPHWIVARRYQDFYLLEQKLIEFHGIFNDARLPSRRSAQTARSLEFLESVKTEFEHFLRHLLTKPTLRNSELLYNFLTQPDDFTLPNGEIILAKMFKVVPRRLRIEKGQYLEPFLISLLNYAEPAKSKTTQPTPVFSDIIEEKLQNSIYGNNANITEPFFEPMMEETLNSNGGEPDSTYDHLIFIGKLSLKKFFSASPLLVHLLNLFRVPLKNTFDTFISHILEHRIDEILSDDENIIEVIQALQDTIFPQDAEEKESTDLVNFDDVVAVAEQFMPNVIKRIFGELNVQNGLQTILQHFQDPLLNKQLFYTILDEILHVLFPELQSHSDTLETSTITA</sequence>
<evidence type="ECO:0000256" key="3">
    <source>
        <dbReference type="ARBA" id="ARBA00030593"/>
    </source>
</evidence>
<feature type="transmembrane region" description="Helical" evidence="4">
    <location>
        <begin position="338"/>
        <end position="371"/>
    </location>
</feature>
<dbReference type="GO" id="GO:0004455">
    <property type="term" value="F:ketol-acid reductoisomerase activity"/>
    <property type="evidence" value="ECO:0007669"/>
    <property type="project" value="InterPro"/>
</dbReference>
<dbReference type="SUPFAM" id="SSF51735">
    <property type="entry name" value="NAD(P)-binding Rossmann-fold domains"/>
    <property type="match status" value="1"/>
</dbReference>
<comment type="caution">
    <text evidence="8">The sequence shown here is derived from an EMBL/GenBank/DDBJ whole genome shotgun (WGS) entry which is preliminary data.</text>
</comment>
<dbReference type="AlphaFoldDB" id="A0A820BIW4"/>
<dbReference type="InterPro" id="IPR013116">
    <property type="entry name" value="KARI_N"/>
</dbReference>
<dbReference type="Pfam" id="PF00787">
    <property type="entry name" value="PX"/>
    <property type="match status" value="1"/>
</dbReference>
<evidence type="ECO:0000256" key="1">
    <source>
        <dbReference type="ARBA" id="ARBA00010883"/>
    </source>
</evidence>
<organism evidence="8 11">
    <name type="scientific">Rotaria socialis</name>
    <dbReference type="NCBI Taxonomy" id="392032"/>
    <lineage>
        <taxon>Eukaryota</taxon>
        <taxon>Metazoa</taxon>
        <taxon>Spiralia</taxon>
        <taxon>Gnathifera</taxon>
        <taxon>Rotifera</taxon>
        <taxon>Eurotatoria</taxon>
        <taxon>Bdelloidea</taxon>
        <taxon>Philodinida</taxon>
        <taxon>Philodinidae</taxon>
        <taxon>Rotaria</taxon>
    </lineage>
</organism>
<keyword evidence="4" id="KW-0472">Membrane</keyword>
<dbReference type="PROSITE" id="PS51207">
    <property type="entry name" value="PXA"/>
    <property type="match status" value="1"/>
</dbReference>
<evidence type="ECO:0000256" key="4">
    <source>
        <dbReference type="SAM" id="Phobius"/>
    </source>
</evidence>
<dbReference type="GO" id="GO:0009082">
    <property type="term" value="P:branched-chain amino acid biosynthetic process"/>
    <property type="evidence" value="ECO:0007669"/>
    <property type="project" value="InterPro"/>
</dbReference>
<dbReference type="PROSITE" id="PS50195">
    <property type="entry name" value="PX"/>
    <property type="match status" value="1"/>
</dbReference>
<dbReference type="SUPFAM" id="SSF64268">
    <property type="entry name" value="PX domain"/>
    <property type="match status" value="1"/>
</dbReference>
<dbReference type="Pfam" id="PF08628">
    <property type="entry name" value="Nexin_C"/>
    <property type="match status" value="1"/>
</dbReference>
<comment type="similarity">
    <text evidence="1">Belongs to the sorting nexin family.</text>
</comment>
<dbReference type="SUPFAM" id="SSF48179">
    <property type="entry name" value="6-phosphogluconate dehydrogenase C-terminal domain-like"/>
    <property type="match status" value="1"/>
</dbReference>
<dbReference type="Proteomes" id="UP000663873">
    <property type="component" value="Unassembled WGS sequence"/>
</dbReference>
<protein>
    <recommendedName>
        <fullName evidence="3">Acetohydroxy-acid reductoisomerase</fullName>
    </recommendedName>
    <alternativeName>
        <fullName evidence="2">Alpha-keto-beta-hydroxylacyl reductoisomerase</fullName>
    </alternativeName>
</protein>
<accession>A0A820BIW4</accession>
<proteinExistence type="inferred from homology"/>
<keyword evidence="12" id="KW-1185">Reference proteome</keyword>
<evidence type="ECO:0000256" key="2">
    <source>
        <dbReference type="ARBA" id="ARBA00030209"/>
    </source>
</evidence>
<dbReference type="Pfam" id="PF02194">
    <property type="entry name" value="PXA"/>
    <property type="match status" value="1"/>
</dbReference>
<gene>
    <name evidence="8" type="ORF">HFQ381_LOCUS7821</name>
    <name evidence="10" type="ORF">TSG867_LOCUS9042</name>
    <name evidence="9" type="ORF">UJA718_LOCUS10387</name>
</gene>
<dbReference type="PANTHER" id="PTHR22775:SF44">
    <property type="entry name" value="SORTING NEXIN-14"/>
    <property type="match status" value="1"/>
</dbReference>
<evidence type="ECO:0000313" key="10">
    <source>
        <dbReference type="EMBL" id="CAF4343510.1"/>
    </source>
</evidence>
<dbReference type="Gene3D" id="3.30.1520.10">
    <property type="entry name" value="Phox-like domain"/>
    <property type="match status" value="1"/>
</dbReference>
<dbReference type="InterPro" id="IPR008927">
    <property type="entry name" value="6-PGluconate_DH-like_C_sf"/>
</dbReference>
<dbReference type="Gene3D" id="6.10.240.10">
    <property type="match status" value="1"/>
</dbReference>
<dbReference type="EMBL" id="CAJOBO010000380">
    <property type="protein sequence ID" value="CAF4207035.1"/>
    <property type="molecule type" value="Genomic_DNA"/>
</dbReference>
<dbReference type="SMART" id="SM00313">
    <property type="entry name" value="PXA"/>
    <property type="match status" value="1"/>
</dbReference>
<feature type="domain" description="KARI N-terminal Rossmann" evidence="7">
    <location>
        <begin position="3"/>
        <end position="184"/>
    </location>
</feature>
<dbReference type="Pfam" id="PF01450">
    <property type="entry name" value="KARI_C"/>
    <property type="match status" value="1"/>
</dbReference>
<evidence type="ECO:0000259" key="6">
    <source>
        <dbReference type="PROSITE" id="PS51207"/>
    </source>
</evidence>
<dbReference type="InterPro" id="IPR036291">
    <property type="entry name" value="NAD(P)-bd_dom_sf"/>
</dbReference>
<dbReference type="InterPro" id="IPR013937">
    <property type="entry name" value="Sorting_nexin_C"/>
</dbReference>
<evidence type="ECO:0000313" key="12">
    <source>
        <dbReference type="Proteomes" id="UP000663873"/>
    </source>
</evidence>
<dbReference type="InterPro" id="IPR003114">
    <property type="entry name" value="Phox_assoc"/>
</dbReference>
<dbReference type="PANTHER" id="PTHR22775">
    <property type="entry name" value="SORTING NEXIN"/>
    <property type="match status" value="1"/>
</dbReference>
<evidence type="ECO:0000313" key="8">
    <source>
        <dbReference type="EMBL" id="CAF4207035.1"/>
    </source>
</evidence>
<keyword evidence="4" id="KW-0812">Transmembrane</keyword>
<dbReference type="GO" id="GO:0035091">
    <property type="term" value="F:phosphatidylinositol binding"/>
    <property type="evidence" value="ECO:0007669"/>
    <property type="project" value="InterPro"/>
</dbReference>
<dbReference type="InterPro" id="IPR000506">
    <property type="entry name" value="KARI_C"/>
</dbReference>
<evidence type="ECO:0000313" key="11">
    <source>
        <dbReference type="Proteomes" id="UP000663851"/>
    </source>
</evidence>
<dbReference type="Proteomes" id="UP000663851">
    <property type="component" value="Unassembled WGS sequence"/>
</dbReference>
<dbReference type="Pfam" id="PF07991">
    <property type="entry name" value="KARI_N"/>
    <property type="match status" value="1"/>
</dbReference>
<dbReference type="PROSITE" id="PS51850">
    <property type="entry name" value="KARI_N"/>
    <property type="match status" value="1"/>
</dbReference>
<feature type="domain" description="PXA" evidence="6">
    <location>
        <begin position="430"/>
        <end position="603"/>
    </location>
</feature>
<dbReference type="EMBL" id="CAJOBQ010000386">
    <property type="protein sequence ID" value="CAF4343510.1"/>
    <property type="molecule type" value="Genomic_DNA"/>
</dbReference>
<evidence type="ECO:0000259" key="7">
    <source>
        <dbReference type="PROSITE" id="PS51850"/>
    </source>
</evidence>
<dbReference type="SMART" id="SM00312">
    <property type="entry name" value="PX"/>
    <property type="match status" value="1"/>
</dbReference>
<feature type="domain" description="PX" evidence="5">
    <location>
        <begin position="881"/>
        <end position="1026"/>
    </location>
</feature>
<dbReference type="Proteomes" id="UP000663862">
    <property type="component" value="Unassembled WGS sequence"/>
</dbReference>